<dbReference type="GO" id="GO:0005886">
    <property type="term" value="C:plasma membrane"/>
    <property type="evidence" value="ECO:0007669"/>
    <property type="project" value="UniProtKB-SubCell"/>
</dbReference>
<feature type="domain" description="Peptidase M13 N-terminal" evidence="11">
    <location>
        <begin position="75"/>
        <end position="449"/>
    </location>
</feature>
<dbReference type="PANTHER" id="PTHR11733:SF167">
    <property type="entry name" value="FI17812P1-RELATED"/>
    <property type="match status" value="1"/>
</dbReference>
<dbReference type="GO" id="GO:0046872">
    <property type="term" value="F:metal ion binding"/>
    <property type="evidence" value="ECO:0007669"/>
    <property type="project" value="UniProtKB-KW"/>
</dbReference>
<evidence type="ECO:0000259" key="11">
    <source>
        <dbReference type="Pfam" id="PF05649"/>
    </source>
</evidence>
<keyword evidence="8" id="KW-0482">Metalloprotease</keyword>
<dbReference type="SUPFAM" id="SSF55486">
    <property type="entry name" value="Metalloproteases ('zincins'), catalytic domain"/>
    <property type="match status" value="1"/>
</dbReference>
<dbReference type="AlphaFoldDB" id="A0AAJ7DVN0"/>
<evidence type="ECO:0000256" key="4">
    <source>
        <dbReference type="ARBA" id="ARBA00022670"/>
    </source>
</evidence>
<feature type="signal peptide" evidence="9">
    <location>
        <begin position="1"/>
        <end position="21"/>
    </location>
</feature>
<dbReference type="RefSeq" id="XP_011498089.1">
    <property type="nucleotide sequence ID" value="XM_011499787.1"/>
</dbReference>
<evidence type="ECO:0000256" key="2">
    <source>
        <dbReference type="ARBA" id="ARBA00004401"/>
    </source>
</evidence>
<reference evidence="13" key="1">
    <citation type="submission" date="2025-08" db="UniProtKB">
        <authorList>
            <consortium name="RefSeq"/>
        </authorList>
    </citation>
    <scope>IDENTIFICATION</scope>
</reference>
<evidence type="ECO:0000256" key="6">
    <source>
        <dbReference type="ARBA" id="ARBA00022801"/>
    </source>
</evidence>
<proteinExistence type="inferred from homology"/>
<keyword evidence="7" id="KW-0862">Zinc</keyword>
<evidence type="ECO:0000256" key="9">
    <source>
        <dbReference type="SAM" id="SignalP"/>
    </source>
</evidence>
<evidence type="ECO:0000259" key="10">
    <source>
        <dbReference type="Pfam" id="PF01431"/>
    </source>
</evidence>
<dbReference type="GeneID" id="105362353"/>
<dbReference type="GO" id="GO:0016485">
    <property type="term" value="P:protein processing"/>
    <property type="evidence" value="ECO:0007669"/>
    <property type="project" value="TreeGrafter"/>
</dbReference>
<comment type="subcellular location">
    <subcellularLocation>
        <location evidence="2">Cell membrane</location>
        <topology evidence="2">Single-pass type II membrane protein</topology>
    </subcellularLocation>
</comment>
<protein>
    <submittedName>
        <fullName evidence="13">Endothelin-converting enzyme 1-like</fullName>
    </submittedName>
</protein>
<feature type="chain" id="PRO_5042463530" evidence="9">
    <location>
        <begin position="22"/>
        <end position="723"/>
    </location>
</feature>
<keyword evidence="12" id="KW-1185">Reference proteome</keyword>
<dbReference type="InterPro" id="IPR000718">
    <property type="entry name" value="Peptidase_M13"/>
</dbReference>
<organism evidence="12 13">
    <name type="scientific">Ceratosolen solmsi marchali</name>
    <dbReference type="NCBI Taxonomy" id="326594"/>
    <lineage>
        <taxon>Eukaryota</taxon>
        <taxon>Metazoa</taxon>
        <taxon>Ecdysozoa</taxon>
        <taxon>Arthropoda</taxon>
        <taxon>Hexapoda</taxon>
        <taxon>Insecta</taxon>
        <taxon>Pterygota</taxon>
        <taxon>Neoptera</taxon>
        <taxon>Endopterygota</taxon>
        <taxon>Hymenoptera</taxon>
        <taxon>Apocrita</taxon>
        <taxon>Proctotrupomorpha</taxon>
        <taxon>Chalcidoidea</taxon>
        <taxon>Agaonidae</taxon>
        <taxon>Agaoninae</taxon>
        <taxon>Ceratosolen</taxon>
    </lineage>
</organism>
<dbReference type="Gene3D" id="3.40.390.10">
    <property type="entry name" value="Collagenase (Catalytic Domain)"/>
    <property type="match status" value="1"/>
</dbReference>
<evidence type="ECO:0000256" key="5">
    <source>
        <dbReference type="ARBA" id="ARBA00022723"/>
    </source>
</evidence>
<name>A0AAJ7DVN0_9HYME</name>
<dbReference type="GO" id="GO:0004222">
    <property type="term" value="F:metalloendopeptidase activity"/>
    <property type="evidence" value="ECO:0007669"/>
    <property type="project" value="InterPro"/>
</dbReference>
<accession>A0AAJ7DVN0</accession>
<dbReference type="PANTHER" id="PTHR11733">
    <property type="entry name" value="ZINC METALLOPROTEASE FAMILY M13 NEPRILYSIN-RELATED"/>
    <property type="match status" value="1"/>
</dbReference>
<feature type="domain" description="Peptidase M13 C-terminal" evidence="10">
    <location>
        <begin position="518"/>
        <end position="721"/>
    </location>
</feature>
<evidence type="ECO:0000256" key="8">
    <source>
        <dbReference type="ARBA" id="ARBA00023049"/>
    </source>
</evidence>
<keyword evidence="6" id="KW-0378">Hydrolase</keyword>
<keyword evidence="4" id="KW-0645">Protease</keyword>
<dbReference type="Pfam" id="PF01431">
    <property type="entry name" value="Peptidase_M13"/>
    <property type="match status" value="1"/>
</dbReference>
<evidence type="ECO:0000256" key="3">
    <source>
        <dbReference type="ARBA" id="ARBA00007357"/>
    </source>
</evidence>
<dbReference type="PROSITE" id="PS51885">
    <property type="entry name" value="NEPRILYSIN"/>
    <property type="match status" value="1"/>
</dbReference>
<dbReference type="InterPro" id="IPR042089">
    <property type="entry name" value="Peptidase_M13_dom_2"/>
</dbReference>
<keyword evidence="9" id="KW-0732">Signal</keyword>
<keyword evidence="5" id="KW-0479">Metal-binding</keyword>
<evidence type="ECO:0000256" key="7">
    <source>
        <dbReference type="ARBA" id="ARBA00022833"/>
    </source>
</evidence>
<evidence type="ECO:0000313" key="12">
    <source>
        <dbReference type="Proteomes" id="UP000695007"/>
    </source>
</evidence>
<dbReference type="CDD" id="cd08662">
    <property type="entry name" value="M13"/>
    <property type="match status" value="1"/>
</dbReference>
<dbReference type="InterPro" id="IPR024079">
    <property type="entry name" value="MetalloPept_cat_dom_sf"/>
</dbReference>
<evidence type="ECO:0000256" key="1">
    <source>
        <dbReference type="ARBA" id="ARBA00001947"/>
    </source>
</evidence>
<gene>
    <name evidence="13" type="primary">LOC105362353</name>
</gene>
<dbReference type="Gene3D" id="1.10.1380.10">
    <property type="entry name" value="Neutral endopeptidase , domain2"/>
    <property type="match status" value="1"/>
</dbReference>
<dbReference type="Pfam" id="PF05649">
    <property type="entry name" value="Peptidase_M13_N"/>
    <property type="match status" value="1"/>
</dbReference>
<dbReference type="InterPro" id="IPR008753">
    <property type="entry name" value="Peptidase_M13_N"/>
</dbReference>
<comment type="similarity">
    <text evidence="3">Belongs to the peptidase M13 family.</text>
</comment>
<sequence length="723" mass="84408">MLLRTILIFGAFVCISSNTSGDDEVKKIFVQAPNTKSKSIIHYIYYGLYENTCTNDRCNEVADLFLKSVKKSLNPCHDFYGYACGRKRSRIRSLTKEIQEILEQASTEEEMKSLTLDKKFYRSCMEQPESDHKTKQEFTRLLELSNGLSLFRSERKFGIMDWQSTDSFYASLGFEHAFFNVYITRDPENSDVNLIALMPPSPLFFYSVHGLLKYKNFTGIISNILEHNIIDGNVNLTDYEDVIEFNNALHEIIPPLGMFEENITTLINNKMAVNEWQKLYDSALKNPNYENKNDKNHISWFKLLNTLLNSANVSINKFDNIVLNKIEYFMKLAQVLKKTPSITVEKYIHFKFLTQISKYLNPSLARFFENIRDRSTFCIQQSNNQLIGATYKYIKSHVPHEQKLYAEKIINNIRNSLIYFLSEAKWMDNETKFYATHKLKNLKIIVGYPNWQIKQAFVNNYYGNLHLHSNFFENVIKYKRKILIRELRGLKHPRIFDPSTMSKKLVPLIYHFEVNSYLNQIFFPTEYLNEAKYELFSPKLPSSINYGSFGSMIGSILYDYVSLTDNLKYNEFYTRTIEGLTKDTINAYKVKEKCLSNQLVNYKKSTLQHNQMLASIIYRDTIQVDKIYEKITGLRVAFEAYKKVKGENNQHLSGFEDMKSDQLFFLSYAERICEVGDINDMYDAYETSLKVNGVVSNLQIFSDVFKCPLGSAMNKEIKCELFS</sequence>
<comment type="cofactor">
    <cofactor evidence="1">
        <name>Zn(2+)</name>
        <dbReference type="ChEBI" id="CHEBI:29105"/>
    </cofactor>
</comment>
<dbReference type="KEGG" id="csol:105362353"/>
<dbReference type="Proteomes" id="UP000695007">
    <property type="component" value="Unplaced"/>
</dbReference>
<evidence type="ECO:0000313" key="13">
    <source>
        <dbReference type="RefSeq" id="XP_011498089.1"/>
    </source>
</evidence>
<dbReference type="InterPro" id="IPR018497">
    <property type="entry name" value="Peptidase_M13_C"/>
</dbReference>